<organism evidence="1 2">
    <name type="scientific">Pleurodeles waltl</name>
    <name type="common">Iberian ribbed newt</name>
    <dbReference type="NCBI Taxonomy" id="8319"/>
    <lineage>
        <taxon>Eukaryota</taxon>
        <taxon>Metazoa</taxon>
        <taxon>Chordata</taxon>
        <taxon>Craniata</taxon>
        <taxon>Vertebrata</taxon>
        <taxon>Euteleostomi</taxon>
        <taxon>Amphibia</taxon>
        <taxon>Batrachia</taxon>
        <taxon>Caudata</taxon>
        <taxon>Salamandroidea</taxon>
        <taxon>Salamandridae</taxon>
        <taxon>Pleurodelinae</taxon>
        <taxon>Pleurodeles</taxon>
    </lineage>
</organism>
<dbReference type="AlphaFoldDB" id="A0AAV7QAM5"/>
<dbReference type="Proteomes" id="UP001066276">
    <property type="component" value="Chromosome 6"/>
</dbReference>
<proteinExistence type="predicted"/>
<evidence type="ECO:0000313" key="1">
    <source>
        <dbReference type="EMBL" id="KAJ1136627.1"/>
    </source>
</evidence>
<feature type="non-terminal residue" evidence="1">
    <location>
        <position position="52"/>
    </location>
</feature>
<feature type="non-terminal residue" evidence="1">
    <location>
        <position position="1"/>
    </location>
</feature>
<keyword evidence="2" id="KW-1185">Reference proteome</keyword>
<reference evidence="1" key="1">
    <citation type="journal article" date="2022" name="bioRxiv">
        <title>Sequencing and chromosome-scale assembly of the giantPleurodeles waltlgenome.</title>
        <authorList>
            <person name="Brown T."/>
            <person name="Elewa A."/>
            <person name="Iarovenko S."/>
            <person name="Subramanian E."/>
            <person name="Araus A.J."/>
            <person name="Petzold A."/>
            <person name="Susuki M."/>
            <person name="Suzuki K.-i.T."/>
            <person name="Hayashi T."/>
            <person name="Toyoda A."/>
            <person name="Oliveira C."/>
            <person name="Osipova E."/>
            <person name="Leigh N.D."/>
            <person name="Simon A."/>
            <person name="Yun M.H."/>
        </authorList>
    </citation>
    <scope>NUCLEOTIDE SEQUENCE</scope>
    <source>
        <strain evidence="1">20211129_DDA</strain>
        <tissue evidence="1">Liver</tissue>
    </source>
</reference>
<name>A0AAV7QAM5_PLEWA</name>
<comment type="caution">
    <text evidence="1">The sequence shown here is derived from an EMBL/GenBank/DDBJ whole genome shotgun (WGS) entry which is preliminary data.</text>
</comment>
<protein>
    <submittedName>
        <fullName evidence="1">Uncharacterized protein</fullName>
    </submittedName>
</protein>
<gene>
    <name evidence="1" type="ORF">NDU88_003042</name>
</gene>
<dbReference type="EMBL" id="JANPWB010000010">
    <property type="protein sequence ID" value="KAJ1136627.1"/>
    <property type="molecule type" value="Genomic_DNA"/>
</dbReference>
<sequence length="52" mass="6042">DTQPRGASENCSCHGRRLDASPLRLKKRKNKRESLPSQPIRTFALHSWNLRQ</sequence>
<accession>A0AAV7QAM5</accession>
<evidence type="ECO:0000313" key="2">
    <source>
        <dbReference type="Proteomes" id="UP001066276"/>
    </source>
</evidence>